<dbReference type="RefSeq" id="XP_013168991.1">
    <property type="nucleotide sequence ID" value="XM_013313537.1"/>
</dbReference>
<proteinExistence type="predicted"/>
<dbReference type="InterPro" id="IPR038765">
    <property type="entry name" value="Papain-like_cys_pep_sf"/>
</dbReference>
<dbReference type="PROSITE" id="PS52042">
    <property type="entry name" value="GLOBIN_CP_ADGB"/>
    <property type="match status" value="1"/>
</dbReference>
<dbReference type="Proteomes" id="UP000694872">
    <property type="component" value="Unplaced"/>
</dbReference>
<feature type="region of interest" description="Disordered" evidence="2">
    <location>
        <begin position="1319"/>
        <end position="1340"/>
    </location>
</feature>
<dbReference type="GeneID" id="106118790"/>
<sequence length="1487" mass="169970">MKKTDVTKSVLDIHSSPTDCPFREFRDSELSVDSWGLGPLDYKSTLRLAKGVSRTHTEHMWVDSQIQPLPRSVMKRMHGWVRAEDLAQTLWEAEVSIFDDNNGGSMSISDIQFAYYPVLQMSSFCRKVLSYCYILERAEDFTAIGENLILVLQVEHQWENFVFSLPPEGWRARYHIYSPGLKYGGGQQHRPTLSKNGCYLVRLYYIGAWRCVWVSDQIPVDATDCPLLPFAPFFSQNAKQSSQAKPPIPFMSNPTVLLWPLLLCKALLKLAAPSMEDVDSPFTEDQVLEEFDILHALTGALNLTYNYDDADRLWKLITSEVPLFSWDDDDDTLASTIRPKTKKSNVKETAVFRHRSITSIFIKDTRELPPYYLPGITPAFEMSLLVTMARDLPIKKPLPEPEVAPWKHYRWVDWARSHGLYEAYDCPRTKFVKLNGLLKLSQAPHLLDVQSTDSITFGFREEQARTNPAVRKAGKEGTRSVTNQTMSPQLKEELREWVKFDTIMNVLRNISILCYPSMFQLSSIASNPSIRITKAPPNKQLDIPASKTSPLYLQIDGPEENILKISCGMLHPRVFLHAGLPIDCYVEPGYVLIEKFKWFEDYELPKPKAYLQTRGYDATEVSFEQGRHFCRLWIHSRVPWHVMTLSESSICVGTRDVIQAAAVRECPWAARFLSALGLAFQNFVRISKSATIVNTSDKDFYRSYQPDLDWNPQEVGYDKSLLHWMFRQALQSILKKKLAPYEYRLVCIFLQRYLKDPDFGLSRNITSYVSTTHWLANDPCDCMPEAEELELYRFQYTEITPEDIVTESFRQTICETAEETLSCGHLKSIRDMKIRRHEAAKKIQALWRGFRTRKIIEARETVTPEIMKYLMDNAFGNLEALSGLMNEFFIMFPGTKNAYSVASALAGTYGLKQHTGSTHVSPQCVWIPYFQVVFYCHGPVKVHLDLQSVVGTIKINNIIEVYNNDTKTLLPQAYNTHFTYNFNPNNNGYTIIGHGSLKQPLNINTEAHWQLNVMSNIANIFHVCDNDVDGCKDQSVPSATKVHIEEIYLPNQRNILGGLQISVHKQETICFRASSTTPDLEMVAILKTRNRSGVIEEVARYTGRGELYWPYITLQGEPKPTHKTILISNASPGDSSMRATRSVRGSKPTTATLKHRSTFKIRDTSLVRDIKTYIIEVRAPKGWPLTIPQWRRVIEIQSQSGYKDMHRKTLREKQSFQSSLKEKLDSPRVNDPLPGDAYIDMECSLTVESGATARRDDTRDLEFIAAARSWDAKDPGRNSRGAKIRKEFREEYIDMPTPPVTEIVEGKSNEMSDFVFTDESQDAPSSRQLPTPASSSPVSAVRIEIKKDEHKSSSKSLEVQDGAKYLTMPDVLKDKFKPLDFIPLCTREQTEEECIVVTPEMAEASRRARDAQMEAAIERMNQLQDYYETNILEVQKTRCDILEKLFVDSQWTQSLTDALEARDLALTTAESNKNASLTRRKHESKTK</sequence>
<dbReference type="CDD" id="cd22307">
    <property type="entry name" value="Adgb_C_mid-like"/>
    <property type="match status" value="1"/>
</dbReference>
<dbReference type="InterPro" id="IPR053033">
    <property type="entry name" value="Androglobin-like"/>
</dbReference>
<feature type="compositionally biased region" description="Polar residues" evidence="2">
    <location>
        <begin position="1322"/>
        <end position="1331"/>
    </location>
</feature>
<dbReference type="PANTHER" id="PTHR46298:SF1">
    <property type="entry name" value="ANDROGLOBIN"/>
    <property type="match status" value="1"/>
</dbReference>
<dbReference type="GO" id="GO:0004198">
    <property type="term" value="F:calcium-dependent cysteine-type endopeptidase activity"/>
    <property type="evidence" value="ECO:0007669"/>
    <property type="project" value="InterPro"/>
</dbReference>
<dbReference type="GO" id="GO:0006508">
    <property type="term" value="P:proteolysis"/>
    <property type="evidence" value="ECO:0007669"/>
    <property type="project" value="InterPro"/>
</dbReference>
<dbReference type="InterPro" id="IPR057249">
    <property type="entry name" value="Globin_CP_ADGB"/>
</dbReference>
<reference evidence="5" key="1">
    <citation type="submission" date="2025-08" db="UniProtKB">
        <authorList>
            <consortium name="RefSeq"/>
        </authorList>
    </citation>
    <scope>IDENTIFICATION</scope>
</reference>
<dbReference type="PROSITE" id="PS50203">
    <property type="entry name" value="CALPAIN_CAT"/>
    <property type="match status" value="1"/>
</dbReference>
<dbReference type="InterPro" id="IPR054094">
    <property type="entry name" value="Androglobin_IV"/>
</dbReference>
<accession>A0AAJ6ZBA3</accession>
<dbReference type="InterPro" id="IPR054093">
    <property type="entry name" value="Androglobin_II"/>
</dbReference>
<comment type="caution">
    <text evidence="1">Lacks conserved residue(s) required for the propagation of feature annotation.</text>
</comment>
<evidence type="ECO:0000259" key="3">
    <source>
        <dbReference type="PROSITE" id="PS50203"/>
    </source>
</evidence>
<feature type="domain" description="Globin" evidence="4">
    <location>
        <begin position="643"/>
        <end position="911"/>
    </location>
</feature>
<dbReference type="PROSITE" id="PS50096">
    <property type="entry name" value="IQ"/>
    <property type="match status" value="1"/>
</dbReference>
<feature type="compositionally biased region" description="Polar residues" evidence="2">
    <location>
        <begin position="1128"/>
        <end position="1139"/>
    </location>
</feature>
<evidence type="ECO:0000259" key="4">
    <source>
        <dbReference type="PROSITE" id="PS52042"/>
    </source>
</evidence>
<evidence type="ECO:0000256" key="2">
    <source>
        <dbReference type="SAM" id="MobiDB-lite"/>
    </source>
</evidence>
<organism evidence="5">
    <name type="scientific">Papilio xuthus</name>
    <name type="common">Asian swallowtail butterfly</name>
    <dbReference type="NCBI Taxonomy" id="66420"/>
    <lineage>
        <taxon>Eukaryota</taxon>
        <taxon>Metazoa</taxon>
        <taxon>Ecdysozoa</taxon>
        <taxon>Arthropoda</taxon>
        <taxon>Hexapoda</taxon>
        <taxon>Insecta</taxon>
        <taxon>Pterygota</taxon>
        <taxon>Neoptera</taxon>
        <taxon>Endopterygota</taxon>
        <taxon>Lepidoptera</taxon>
        <taxon>Glossata</taxon>
        <taxon>Ditrysia</taxon>
        <taxon>Papilionoidea</taxon>
        <taxon>Papilionidae</taxon>
        <taxon>Papilioninae</taxon>
        <taxon>Papilio</taxon>
    </lineage>
</organism>
<dbReference type="InterPro" id="IPR001300">
    <property type="entry name" value="Peptidase_C2_calpain_cat"/>
</dbReference>
<dbReference type="Pfam" id="PF22069">
    <property type="entry name" value="Androglobin_IV"/>
    <property type="match status" value="1"/>
</dbReference>
<dbReference type="Pfam" id="PF22068">
    <property type="entry name" value="Androglobin_II"/>
    <property type="match status" value="1"/>
</dbReference>
<evidence type="ECO:0000313" key="5">
    <source>
        <dbReference type="RefSeq" id="XP_013168991.1"/>
    </source>
</evidence>
<dbReference type="KEGG" id="pxu:106118790"/>
<gene>
    <name evidence="5" type="primary">LOC106118790</name>
</gene>
<dbReference type="SUPFAM" id="SSF54001">
    <property type="entry name" value="Cysteine proteinases"/>
    <property type="match status" value="1"/>
</dbReference>
<dbReference type="PANTHER" id="PTHR46298">
    <property type="entry name" value="ANDROGLOBIN"/>
    <property type="match status" value="1"/>
</dbReference>
<dbReference type="Gene3D" id="1.20.5.190">
    <property type="match status" value="1"/>
</dbReference>
<name>A0AAJ6ZBA3_PAPXU</name>
<feature type="domain" description="Calpain catalytic" evidence="3">
    <location>
        <begin position="60"/>
        <end position="411"/>
    </location>
</feature>
<feature type="region of interest" description="Disordered" evidence="2">
    <location>
        <begin position="1128"/>
        <end position="1151"/>
    </location>
</feature>
<protein>
    <submittedName>
        <fullName evidence="5">Uncharacterized protein LOC106118790</fullName>
    </submittedName>
</protein>
<evidence type="ECO:0000256" key="1">
    <source>
        <dbReference type="PROSITE-ProRule" id="PRU00239"/>
    </source>
</evidence>